<feature type="compositionally biased region" description="Basic and acidic residues" evidence="1">
    <location>
        <begin position="58"/>
        <end position="83"/>
    </location>
</feature>
<evidence type="ECO:0000313" key="4">
    <source>
        <dbReference type="Proteomes" id="UP000636579"/>
    </source>
</evidence>
<evidence type="ECO:0000256" key="1">
    <source>
        <dbReference type="SAM" id="MobiDB-lite"/>
    </source>
</evidence>
<reference evidence="3 4" key="1">
    <citation type="submission" date="2020-10" db="EMBL/GenBank/DDBJ databases">
        <title>Sequencing the genomes of 1000 actinobacteria strains.</title>
        <authorList>
            <person name="Klenk H.-P."/>
        </authorList>
    </citation>
    <scope>NUCLEOTIDE SEQUENCE [LARGE SCALE GENOMIC DNA]</scope>
    <source>
        <strain evidence="3 4">DSM 15474</strain>
    </source>
</reference>
<name>A0ABR9J3Z0_9MICC</name>
<proteinExistence type="predicted"/>
<keyword evidence="2" id="KW-1133">Transmembrane helix</keyword>
<protein>
    <submittedName>
        <fullName evidence="3">Uncharacterized protein</fullName>
    </submittedName>
</protein>
<sequence>MGKTGKDLLVGAGLGMVLVVVIEMARYFLPGDRSLAGMAWTTLWGVSFAAFMWSVSRSDEPNTVRGPKDRSLAERRADPRPEQPRNPGS</sequence>
<organism evidence="3 4">
    <name type="scientific">Nesterenkonia halotolerans</name>
    <dbReference type="NCBI Taxonomy" id="225325"/>
    <lineage>
        <taxon>Bacteria</taxon>
        <taxon>Bacillati</taxon>
        <taxon>Actinomycetota</taxon>
        <taxon>Actinomycetes</taxon>
        <taxon>Micrococcales</taxon>
        <taxon>Micrococcaceae</taxon>
        <taxon>Nesterenkonia</taxon>
    </lineage>
</organism>
<keyword evidence="2" id="KW-0472">Membrane</keyword>
<feature type="region of interest" description="Disordered" evidence="1">
    <location>
        <begin position="58"/>
        <end position="89"/>
    </location>
</feature>
<feature type="transmembrane region" description="Helical" evidence="2">
    <location>
        <begin position="35"/>
        <end position="55"/>
    </location>
</feature>
<dbReference type="Proteomes" id="UP000636579">
    <property type="component" value="Unassembled WGS sequence"/>
</dbReference>
<feature type="transmembrane region" description="Helical" evidence="2">
    <location>
        <begin position="7"/>
        <end position="29"/>
    </location>
</feature>
<evidence type="ECO:0000256" key="2">
    <source>
        <dbReference type="SAM" id="Phobius"/>
    </source>
</evidence>
<keyword evidence="4" id="KW-1185">Reference proteome</keyword>
<keyword evidence="2" id="KW-0812">Transmembrane</keyword>
<comment type="caution">
    <text evidence="3">The sequence shown here is derived from an EMBL/GenBank/DDBJ whole genome shotgun (WGS) entry which is preliminary data.</text>
</comment>
<evidence type="ECO:0000313" key="3">
    <source>
        <dbReference type="EMBL" id="MBE1513725.1"/>
    </source>
</evidence>
<accession>A0ABR9J3Z0</accession>
<dbReference type="EMBL" id="JADBEE010000001">
    <property type="protein sequence ID" value="MBE1513725.1"/>
    <property type="molecule type" value="Genomic_DNA"/>
</dbReference>
<gene>
    <name evidence="3" type="ORF">H4W26_000480</name>
</gene>